<comment type="caution">
    <text evidence="1">The sequence shown here is derived from an EMBL/GenBank/DDBJ whole genome shotgun (WGS) entry which is preliminary data.</text>
</comment>
<dbReference type="AlphaFoldDB" id="A0A2S4ZW94"/>
<evidence type="ECO:0000313" key="1">
    <source>
        <dbReference type="EMBL" id="POY34638.1"/>
    </source>
</evidence>
<sequence>MHETLTAIQAIARLRKFGQLDHCIVNELLDLRELTESGDKVVLRLIFSNCQFKEIDSTSIEFTKPLVLQNCVVDKFDIYATCFIGGFTIENNIFNEYIQFMHADHGADGQLRLAGNVFNEFVDFEDAGFKSRIEIVNNSFKKGTNLLADVQLAAQFTGDSTISNNEGKLKIRTHFGTIL</sequence>
<dbReference type="OrthoDB" id="1097343at2"/>
<keyword evidence="2" id="KW-1185">Reference proteome</keyword>
<reference evidence="1 2" key="1">
    <citation type="submission" date="2018-01" db="EMBL/GenBank/DDBJ databases">
        <authorList>
            <person name="Gaut B.S."/>
            <person name="Morton B.R."/>
            <person name="Clegg M.T."/>
            <person name="Duvall M.R."/>
        </authorList>
    </citation>
    <scope>NUCLEOTIDE SEQUENCE [LARGE SCALE GENOMIC DNA]</scope>
    <source>
        <strain evidence="1 2">HR-AV</strain>
    </source>
</reference>
<dbReference type="SUPFAM" id="SSF51126">
    <property type="entry name" value="Pectin lyase-like"/>
    <property type="match status" value="1"/>
</dbReference>
<proteinExistence type="predicted"/>
<name>A0A2S4ZW94_9SPHI</name>
<dbReference type="Proteomes" id="UP000236893">
    <property type="component" value="Unassembled WGS sequence"/>
</dbReference>
<dbReference type="EMBL" id="PQVF01000027">
    <property type="protein sequence ID" value="POY34638.1"/>
    <property type="molecule type" value="Genomic_DNA"/>
</dbReference>
<dbReference type="RefSeq" id="WP_103790791.1">
    <property type="nucleotide sequence ID" value="NZ_PQVF01000027.1"/>
</dbReference>
<accession>A0A2S4ZW94</accession>
<evidence type="ECO:0000313" key="2">
    <source>
        <dbReference type="Proteomes" id="UP000236893"/>
    </source>
</evidence>
<protein>
    <submittedName>
        <fullName evidence="1">Uncharacterized protein</fullName>
    </submittedName>
</protein>
<organism evidence="1 2">
    <name type="scientific">Solitalea longa</name>
    <dbReference type="NCBI Taxonomy" id="2079460"/>
    <lineage>
        <taxon>Bacteria</taxon>
        <taxon>Pseudomonadati</taxon>
        <taxon>Bacteroidota</taxon>
        <taxon>Sphingobacteriia</taxon>
        <taxon>Sphingobacteriales</taxon>
        <taxon>Sphingobacteriaceae</taxon>
        <taxon>Solitalea</taxon>
    </lineage>
</organism>
<gene>
    <name evidence="1" type="ORF">C3K47_19240</name>
</gene>
<dbReference type="InterPro" id="IPR011050">
    <property type="entry name" value="Pectin_lyase_fold/virulence"/>
</dbReference>